<evidence type="ECO:0000256" key="1">
    <source>
        <dbReference type="SAM" id="MobiDB-lite"/>
    </source>
</evidence>
<dbReference type="NCBIfam" id="TIGR01571">
    <property type="entry name" value="A_thal_Cys_rich"/>
    <property type="match status" value="1"/>
</dbReference>
<feature type="compositionally biased region" description="Basic and acidic residues" evidence="1">
    <location>
        <begin position="49"/>
        <end position="60"/>
    </location>
</feature>
<keyword evidence="2" id="KW-1133">Transmembrane helix</keyword>
<dbReference type="PANTHER" id="PTHR15907">
    <property type="entry name" value="DUF614 FAMILY PROTEIN-RELATED"/>
    <property type="match status" value="1"/>
</dbReference>
<dbReference type="Pfam" id="PF04749">
    <property type="entry name" value="PLAC8"/>
    <property type="match status" value="1"/>
</dbReference>
<accession>A0AAX6EWU6</accession>
<keyword evidence="4" id="KW-1185">Reference proteome</keyword>
<reference evidence="3" key="2">
    <citation type="submission" date="2023-04" db="EMBL/GenBank/DDBJ databases">
        <authorList>
            <person name="Bruccoleri R.E."/>
            <person name="Oakeley E.J."/>
            <person name="Faust A.-M."/>
            <person name="Dessus-Babus S."/>
            <person name="Altorfer M."/>
            <person name="Burckhardt D."/>
            <person name="Oertli M."/>
            <person name="Naumann U."/>
            <person name="Petersen F."/>
            <person name="Wong J."/>
        </authorList>
    </citation>
    <scope>NUCLEOTIDE SEQUENCE</scope>
    <source>
        <strain evidence="3">GSM-AAB239-AS_SAM_17_03QT</strain>
        <tissue evidence="3">Leaf</tissue>
    </source>
</reference>
<keyword evidence="2" id="KW-0812">Transmembrane</keyword>
<reference evidence="3" key="1">
    <citation type="journal article" date="2023" name="GigaByte">
        <title>Genome assembly of the bearded iris, Iris pallida Lam.</title>
        <authorList>
            <person name="Bruccoleri R.E."/>
            <person name="Oakeley E.J."/>
            <person name="Faust A.M.E."/>
            <person name="Altorfer M."/>
            <person name="Dessus-Babus S."/>
            <person name="Burckhardt D."/>
            <person name="Oertli M."/>
            <person name="Naumann U."/>
            <person name="Petersen F."/>
            <person name="Wong J."/>
        </authorList>
    </citation>
    <scope>NUCLEOTIDE SEQUENCE</scope>
    <source>
        <strain evidence="3">GSM-AAB239-AS_SAM_17_03QT</strain>
    </source>
</reference>
<comment type="caution">
    <text evidence="3">The sequence shown here is derived from an EMBL/GenBank/DDBJ whole genome shotgun (WGS) entry which is preliminary data.</text>
</comment>
<dbReference type="EMBL" id="JANAVB010033219">
    <property type="protein sequence ID" value="KAJ6808667.1"/>
    <property type="molecule type" value="Genomic_DNA"/>
</dbReference>
<gene>
    <name evidence="3" type="ORF">M6B38_165010</name>
</gene>
<protein>
    <submittedName>
        <fullName evidence="3">Cell number regulator 5</fullName>
    </submittedName>
</protein>
<feature type="region of interest" description="Disordered" evidence="1">
    <location>
        <begin position="41"/>
        <end position="67"/>
    </location>
</feature>
<evidence type="ECO:0000256" key="2">
    <source>
        <dbReference type="SAM" id="Phobius"/>
    </source>
</evidence>
<dbReference type="AlphaFoldDB" id="A0AAX6EWU6"/>
<evidence type="ECO:0000313" key="4">
    <source>
        <dbReference type="Proteomes" id="UP001140949"/>
    </source>
</evidence>
<proteinExistence type="predicted"/>
<sequence>MKGQGGYVPPVYIPLSQSQSDAEEEEKEDVVVAVAAAATATAAGASGGGDRDRGGRERQSSRAAFGHDPTQWSSGICACFDDMQSCCIGAVCPCFLFGKNAEFLGSGTLAGSCMTHYILWGVVNCFCCLFTGGILSVMPGAMVACYACGYRKALRTKYKLQEAPCGDLTTHLFCHLCAICQEYREIRERSDGSVSVLKFPAITAPEAQTMELP</sequence>
<keyword evidence="2" id="KW-0472">Membrane</keyword>
<organism evidence="3 4">
    <name type="scientific">Iris pallida</name>
    <name type="common">Sweet iris</name>
    <dbReference type="NCBI Taxonomy" id="29817"/>
    <lineage>
        <taxon>Eukaryota</taxon>
        <taxon>Viridiplantae</taxon>
        <taxon>Streptophyta</taxon>
        <taxon>Embryophyta</taxon>
        <taxon>Tracheophyta</taxon>
        <taxon>Spermatophyta</taxon>
        <taxon>Magnoliopsida</taxon>
        <taxon>Liliopsida</taxon>
        <taxon>Asparagales</taxon>
        <taxon>Iridaceae</taxon>
        <taxon>Iridoideae</taxon>
        <taxon>Irideae</taxon>
        <taxon>Iris</taxon>
    </lineage>
</organism>
<evidence type="ECO:0000313" key="3">
    <source>
        <dbReference type="EMBL" id="KAJ6808667.1"/>
    </source>
</evidence>
<feature type="region of interest" description="Disordered" evidence="1">
    <location>
        <begin position="1"/>
        <end position="28"/>
    </location>
</feature>
<name>A0AAX6EWU6_IRIPA</name>
<dbReference type="Proteomes" id="UP001140949">
    <property type="component" value="Unassembled WGS sequence"/>
</dbReference>
<feature type="transmembrane region" description="Helical" evidence="2">
    <location>
        <begin position="117"/>
        <end position="149"/>
    </location>
</feature>
<dbReference type="InterPro" id="IPR006461">
    <property type="entry name" value="PLAC_motif_containing"/>
</dbReference>